<reference evidence="5 6" key="1">
    <citation type="submission" date="2020-08" db="EMBL/GenBank/DDBJ databases">
        <title>Genomic Encyclopedia of Type Strains, Phase IV (KMG-IV): sequencing the most valuable type-strain genomes for metagenomic binning, comparative biology and taxonomic classification.</title>
        <authorList>
            <person name="Goeker M."/>
        </authorList>
    </citation>
    <scope>NUCLEOTIDE SEQUENCE [LARGE SCALE GENOMIC DNA]</scope>
    <source>
        <strain evidence="5 6">DSM 19612</strain>
    </source>
</reference>
<dbReference type="GO" id="GO:0009092">
    <property type="term" value="P:homoserine metabolic process"/>
    <property type="evidence" value="ECO:0007669"/>
    <property type="project" value="TreeGrafter"/>
</dbReference>
<organism evidence="5 6">
    <name type="scientific">Salirhabdus euzebyi</name>
    <dbReference type="NCBI Taxonomy" id="394506"/>
    <lineage>
        <taxon>Bacteria</taxon>
        <taxon>Bacillati</taxon>
        <taxon>Bacillota</taxon>
        <taxon>Bacilli</taxon>
        <taxon>Bacillales</taxon>
        <taxon>Bacillaceae</taxon>
        <taxon>Salirhabdus</taxon>
    </lineage>
</organism>
<name>A0A841Q8P7_9BACI</name>
<dbReference type="Gene3D" id="1.10.1740.110">
    <property type="match status" value="1"/>
</dbReference>
<keyword evidence="6" id="KW-1185">Reference proteome</keyword>
<gene>
    <name evidence="2" type="primary">metXA</name>
    <name evidence="5" type="ORF">HNQ94_003269</name>
</gene>
<proteinExistence type="inferred from homology"/>
<dbReference type="RefSeq" id="WP_221452593.1">
    <property type="nucleotide sequence ID" value="NZ_CADDWK010000014.1"/>
</dbReference>
<dbReference type="PANTHER" id="PTHR32268">
    <property type="entry name" value="HOMOSERINE O-ACETYLTRANSFERASE"/>
    <property type="match status" value="1"/>
</dbReference>
<comment type="catalytic activity">
    <reaction evidence="2">
        <text>L-homoserine + acetyl-CoA = O-acetyl-L-homoserine + CoA</text>
        <dbReference type="Rhea" id="RHEA:13701"/>
        <dbReference type="ChEBI" id="CHEBI:57287"/>
        <dbReference type="ChEBI" id="CHEBI:57288"/>
        <dbReference type="ChEBI" id="CHEBI:57476"/>
        <dbReference type="ChEBI" id="CHEBI:57716"/>
        <dbReference type="EC" id="2.3.1.31"/>
    </reaction>
</comment>
<feature type="binding site" evidence="2">
    <location>
        <position position="338"/>
    </location>
    <ligand>
        <name>substrate</name>
    </ligand>
</feature>
<comment type="similarity">
    <text evidence="2">Belongs to the AB hydrolase superfamily. MetX family.</text>
</comment>
<dbReference type="NCBIfam" id="NF001209">
    <property type="entry name" value="PRK00175.1"/>
    <property type="match status" value="1"/>
</dbReference>
<evidence type="ECO:0000259" key="4">
    <source>
        <dbReference type="Pfam" id="PF00561"/>
    </source>
</evidence>
<dbReference type="Gene3D" id="3.40.50.1820">
    <property type="entry name" value="alpha/beta hydrolase"/>
    <property type="match status" value="1"/>
</dbReference>
<keyword evidence="2 5" id="KW-0012">Acyltransferase</keyword>
<dbReference type="UniPathway" id="UPA00051">
    <property type="reaction ID" value="UER00074"/>
</dbReference>
<keyword evidence="2" id="KW-0028">Amino-acid biosynthesis</keyword>
<dbReference type="NCBIfam" id="TIGR01392">
    <property type="entry name" value="homoserO_Ac_trn"/>
    <property type="match status" value="1"/>
</dbReference>
<dbReference type="Proteomes" id="UP000581688">
    <property type="component" value="Unassembled WGS sequence"/>
</dbReference>
<dbReference type="EC" id="2.3.1.31" evidence="2"/>
<keyword evidence="2" id="KW-0486">Methionine biosynthesis</keyword>
<dbReference type="HAMAP" id="MF_00296">
    <property type="entry name" value="MetX_acyltransf"/>
    <property type="match status" value="1"/>
</dbReference>
<comment type="pathway">
    <text evidence="2">Amino-acid biosynthesis; L-methionine biosynthesis via de novo pathway; O-acetyl-L-homoserine from L-homoserine: step 1/1.</text>
</comment>
<feature type="active site" description="Nucleophile" evidence="2 3">
    <location>
        <position position="149"/>
    </location>
</feature>
<protein>
    <recommendedName>
        <fullName evidence="2">Homoserine O-acetyltransferase</fullName>
        <shortName evidence="2">HAT</shortName>
        <ecNumber evidence="2">2.3.1.31</ecNumber>
    </recommendedName>
    <alternativeName>
        <fullName evidence="2">Homoserine transacetylase</fullName>
        <shortName evidence="2">HTA</shortName>
    </alternativeName>
</protein>
<dbReference type="PANTHER" id="PTHR32268:SF11">
    <property type="entry name" value="HOMOSERINE O-ACETYLTRANSFERASE"/>
    <property type="match status" value="1"/>
</dbReference>
<dbReference type="Pfam" id="PF00561">
    <property type="entry name" value="Abhydrolase_1"/>
    <property type="match status" value="1"/>
</dbReference>
<evidence type="ECO:0000256" key="3">
    <source>
        <dbReference type="PIRSR" id="PIRSR000443-1"/>
    </source>
</evidence>
<dbReference type="InterPro" id="IPR008220">
    <property type="entry name" value="HAT_MetX-like"/>
</dbReference>
<sequence>MRILEKNIVQEKHISGTVSIGSLCLESGEIIENAVLAFERVGPLNAPVVLVCHALTGDQFAVGTEEKPGWWRGLIGANQAVDTEQFQVITFNILGGCNGSTGPLAVNKNTSKPYRSTFPHVTVRDMVNAQRKALNQLGIDHLYAVMGGSLGGMQVLEWGIMYPKDMKKLFVFAATPFLTDYGIAFNRIGIEAIENDPNWKQGEYSSAQDIKGFEIARMIGMITYRSPSLFTERFARTKCHQNGKNPLYEVESYLRHQGEKLTSRFDANSYLTLLYTMNGHDIGRNRNGWESASNLYEAEIIAFSYENDLIYTPELMSTFVSKVSKSHYYRIPTKFGHDGFLVEFNKWGYFVKEHLEN</sequence>
<comment type="caution">
    <text evidence="5">The sequence shown here is derived from an EMBL/GenBank/DDBJ whole genome shotgun (WGS) entry which is preliminary data.</text>
</comment>
<keyword evidence="1 2" id="KW-0808">Transferase</keyword>
<feature type="active site" evidence="2 3">
    <location>
        <position position="337"/>
    </location>
</feature>
<comment type="subcellular location">
    <subcellularLocation>
        <location evidence="2">Cytoplasm</location>
    </subcellularLocation>
</comment>
<evidence type="ECO:0000256" key="2">
    <source>
        <dbReference type="HAMAP-Rule" id="MF_00296"/>
    </source>
</evidence>
<dbReference type="GO" id="GO:0005737">
    <property type="term" value="C:cytoplasm"/>
    <property type="evidence" value="ECO:0007669"/>
    <property type="project" value="UniProtKB-SubCell"/>
</dbReference>
<dbReference type="SUPFAM" id="SSF53474">
    <property type="entry name" value="alpha/beta-Hydrolases"/>
    <property type="match status" value="1"/>
</dbReference>
<dbReference type="GO" id="GO:0004414">
    <property type="term" value="F:homoserine O-acetyltransferase activity"/>
    <property type="evidence" value="ECO:0007669"/>
    <property type="project" value="UniProtKB-UniRule"/>
</dbReference>
<dbReference type="InterPro" id="IPR029058">
    <property type="entry name" value="AB_hydrolase_fold"/>
</dbReference>
<keyword evidence="2" id="KW-0963">Cytoplasm</keyword>
<evidence type="ECO:0000313" key="6">
    <source>
        <dbReference type="Proteomes" id="UP000581688"/>
    </source>
</evidence>
<evidence type="ECO:0000256" key="1">
    <source>
        <dbReference type="ARBA" id="ARBA00022679"/>
    </source>
</evidence>
<dbReference type="InterPro" id="IPR000073">
    <property type="entry name" value="AB_hydrolase_1"/>
</dbReference>
<comment type="caution">
    <text evidence="2">Lacks conserved residue(s) required for the propagation of feature annotation.</text>
</comment>
<dbReference type="GO" id="GO:0009086">
    <property type="term" value="P:methionine biosynthetic process"/>
    <property type="evidence" value="ECO:0007669"/>
    <property type="project" value="UniProtKB-UniRule"/>
</dbReference>
<dbReference type="PIRSF" id="PIRSF000443">
    <property type="entry name" value="Homoser_Ac_trans"/>
    <property type="match status" value="1"/>
</dbReference>
<comment type="function">
    <text evidence="2">Transfers an acetyl group from acetyl-CoA to L-homoserine, forming acetyl-L-homoserine.</text>
</comment>
<accession>A0A841Q8P7</accession>
<feature type="domain" description="AB hydrolase-1" evidence="4">
    <location>
        <begin position="47"/>
        <end position="342"/>
    </location>
</feature>
<comment type="subunit">
    <text evidence="2">Homodimer.</text>
</comment>
<evidence type="ECO:0000313" key="5">
    <source>
        <dbReference type="EMBL" id="MBB6454780.1"/>
    </source>
</evidence>
<dbReference type="EMBL" id="JACHGH010000012">
    <property type="protein sequence ID" value="MBB6454780.1"/>
    <property type="molecule type" value="Genomic_DNA"/>
</dbReference>
<feature type="active site" evidence="2 3">
    <location>
        <position position="308"/>
    </location>
</feature>
<feature type="binding site" evidence="2">
    <location>
        <position position="217"/>
    </location>
    <ligand>
        <name>substrate</name>
    </ligand>
</feature>
<dbReference type="AlphaFoldDB" id="A0A841Q8P7"/>